<dbReference type="GO" id="GO:0071973">
    <property type="term" value="P:bacterial-type flagellum-dependent cell motility"/>
    <property type="evidence" value="ECO:0007669"/>
    <property type="project" value="TreeGrafter"/>
</dbReference>
<dbReference type="Pfam" id="PF02561">
    <property type="entry name" value="FliS"/>
    <property type="match status" value="1"/>
</dbReference>
<keyword evidence="7" id="KW-0282">Flagellum</keyword>
<evidence type="ECO:0000256" key="3">
    <source>
        <dbReference type="ARBA" id="ARBA00022490"/>
    </source>
</evidence>
<comment type="similarity">
    <text evidence="2 6">Belongs to the FliS family.</text>
</comment>
<keyword evidence="8" id="KW-1185">Reference proteome</keyword>
<gene>
    <name evidence="7" type="primary">fliS</name>
    <name evidence="7" type="ORF">F7732_11330</name>
</gene>
<dbReference type="InterPro" id="IPR036584">
    <property type="entry name" value="FliS_sf"/>
</dbReference>
<evidence type="ECO:0000256" key="6">
    <source>
        <dbReference type="PIRNR" id="PIRNR039090"/>
    </source>
</evidence>
<dbReference type="OrthoDB" id="1524959at2"/>
<evidence type="ECO:0000256" key="5">
    <source>
        <dbReference type="ARBA" id="ARBA00023186"/>
    </source>
</evidence>
<accession>A0A7V7UVM8</accession>
<dbReference type="InterPro" id="IPR003713">
    <property type="entry name" value="FliS"/>
</dbReference>
<dbReference type="PANTHER" id="PTHR34773:SF1">
    <property type="entry name" value="FLAGELLAR SECRETION CHAPERONE FLIS"/>
    <property type="match status" value="1"/>
</dbReference>
<proteinExistence type="inferred from homology"/>
<reference evidence="7 8" key="1">
    <citation type="journal article" date="2014" name="Arch. Microbiol.">
        <title>Bacillus mesophilum sp. nov., strain IITR-54T, a novel 4-chlorobiphenyl dechlorinating bacterium.</title>
        <authorList>
            <person name="Manickam N."/>
            <person name="Singh N.K."/>
            <person name="Bajaj A."/>
            <person name="Kumar R.M."/>
            <person name="Kaur G."/>
            <person name="Kaur N."/>
            <person name="Bala M."/>
            <person name="Kumar A."/>
            <person name="Mayilraj S."/>
        </authorList>
    </citation>
    <scope>NUCLEOTIDE SEQUENCE [LARGE SCALE GENOMIC DNA]</scope>
    <source>
        <strain evidence="7 8">IITR-54</strain>
    </source>
</reference>
<keyword evidence="7" id="KW-0969">Cilium</keyword>
<sequence length="132" mass="15437">MAVKNPYQKYQQTSVNTASPAELSLMLYNGCLKFMSQAKQAIEQKNIEKKNEYIQRAQMIIQEFMVTLNRDVAMSEDLMRLYDFIFRKLVDANTHSDLTALKEAEEMVLDLRNTWKEMMQTQKKPQMAGSEQ</sequence>
<evidence type="ECO:0000256" key="4">
    <source>
        <dbReference type="ARBA" id="ARBA00022795"/>
    </source>
</evidence>
<organism evidence="7 8">
    <name type="scientific">Bacillus mesophilum</name>
    <dbReference type="NCBI Taxonomy" id="1071718"/>
    <lineage>
        <taxon>Bacteria</taxon>
        <taxon>Bacillati</taxon>
        <taxon>Bacillota</taxon>
        <taxon>Bacilli</taxon>
        <taxon>Bacillales</taxon>
        <taxon>Bacillaceae</taxon>
        <taxon>Bacillus</taxon>
    </lineage>
</organism>
<protein>
    <recommendedName>
        <fullName evidence="6">Flagellar secretion chaperone FliS</fullName>
    </recommendedName>
</protein>
<dbReference type="RefSeq" id="WP_151573973.1">
    <property type="nucleotide sequence ID" value="NZ_WBOT01000003.1"/>
</dbReference>
<evidence type="ECO:0000313" key="8">
    <source>
        <dbReference type="Proteomes" id="UP000441354"/>
    </source>
</evidence>
<evidence type="ECO:0000256" key="1">
    <source>
        <dbReference type="ARBA" id="ARBA00004514"/>
    </source>
</evidence>
<comment type="caution">
    <text evidence="7">The sequence shown here is derived from an EMBL/GenBank/DDBJ whole genome shotgun (WGS) entry which is preliminary data.</text>
</comment>
<dbReference type="GO" id="GO:0044780">
    <property type="term" value="P:bacterial-type flagellum assembly"/>
    <property type="evidence" value="ECO:0007669"/>
    <property type="project" value="InterPro"/>
</dbReference>
<evidence type="ECO:0000256" key="2">
    <source>
        <dbReference type="ARBA" id="ARBA00008787"/>
    </source>
</evidence>
<dbReference type="Gene3D" id="1.20.120.340">
    <property type="entry name" value="Flagellar protein FliS"/>
    <property type="match status" value="1"/>
</dbReference>
<dbReference type="PANTHER" id="PTHR34773">
    <property type="entry name" value="FLAGELLAR SECRETION CHAPERONE FLIS"/>
    <property type="match status" value="1"/>
</dbReference>
<dbReference type="EMBL" id="WBOT01000003">
    <property type="protein sequence ID" value="KAB2332675.1"/>
    <property type="molecule type" value="Genomic_DNA"/>
</dbReference>
<dbReference type="Proteomes" id="UP000441354">
    <property type="component" value="Unassembled WGS sequence"/>
</dbReference>
<keyword evidence="4 6" id="KW-1005">Bacterial flagellum biogenesis</keyword>
<keyword evidence="3 6" id="KW-0963">Cytoplasm</keyword>
<dbReference type="NCBIfam" id="TIGR00208">
    <property type="entry name" value="fliS"/>
    <property type="match status" value="1"/>
</dbReference>
<name>A0A7V7UVM8_9BACI</name>
<dbReference type="AlphaFoldDB" id="A0A7V7UVM8"/>
<keyword evidence="5" id="KW-0143">Chaperone</keyword>
<keyword evidence="7" id="KW-0966">Cell projection</keyword>
<comment type="subcellular location">
    <subcellularLocation>
        <location evidence="1 6">Cytoplasm</location>
        <location evidence="1 6">Cytosol</location>
    </subcellularLocation>
</comment>
<dbReference type="CDD" id="cd16098">
    <property type="entry name" value="FliS"/>
    <property type="match status" value="1"/>
</dbReference>
<evidence type="ECO:0000313" key="7">
    <source>
        <dbReference type="EMBL" id="KAB2332675.1"/>
    </source>
</evidence>
<dbReference type="PIRSF" id="PIRSF039090">
    <property type="entry name" value="Flis"/>
    <property type="match status" value="1"/>
</dbReference>
<dbReference type="GO" id="GO:0005829">
    <property type="term" value="C:cytosol"/>
    <property type="evidence" value="ECO:0007669"/>
    <property type="project" value="UniProtKB-SubCell"/>
</dbReference>
<dbReference type="SUPFAM" id="SSF101116">
    <property type="entry name" value="Flagellar export chaperone FliS"/>
    <property type="match status" value="1"/>
</dbReference>